<dbReference type="OrthoDB" id="9804645at2"/>
<gene>
    <name evidence="18" type="ORF">MAE02_30150</name>
</gene>
<evidence type="ECO:0000256" key="5">
    <source>
        <dbReference type="ARBA" id="ARBA00022519"/>
    </source>
</evidence>
<dbReference type="InterPro" id="IPR003660">
    <property type="entry name" value="HAMP_dom"/>
</dbReference>
<keyword evidence="19" id="KW-1185">Reference proteome</keyword>
<dbReference type="Pfam" id="PF02518">
    <property type="entry name" value="HATPase_c"/>
    <property type="match status" value="1"/>
</dbReference>
<comment type="caution">
    <text evidence="18">The sequence shown here is derived from an EMBL/GenBank/DDBJ whole genome shotgun (WGS) entry which is preliminary data.</text>
</comment>
<keyword evidence="13" id="KW-0902">Two-component regulatory system</keyword>
<dbReference type="SUPFAM" id="SSF55874">
    <property type="entry name" value="ATPase domain of HSP90 chaperone/DNA topoisomerase II/histidine kinase"/>
    <property type="match status" value="1"/>
</dbReference>
<evidence type="ECO:0000313" key="19">
    <source>
        <dbReference type="Proteomes" id="UP000321085"/>
    </source>
</evidence>
<dbReference type="PROSITE" id="PS50109">
    <property type="entry name" value="HIS_KIN"/>
    <property type="match status" value="1"/>
</dbReference>
<keyword evidence="11" id="KW-0067">ATP-binding</keyword>
<evidence type="ECO:0000256" key="7">
    <source>
        <dbReference type="ARBA" id="ARBA00022679"/>
    </source>
</evidence>
<dbReference type="EMBL" id="BJYU01000039">
    <property type="protein sequence ID" value="GEO15319.1"/>
    <property type="molecule type" value="Genomic_DNA"/>
</dbReference>
<reference evidence="18 19" key="1">
    <citation type="submission" date="2019-07" db="EMBL/GenBank/DDBJ databases">
        <title>Whole genome shotgun sequence of Microvirga aerophila NBRC 106136.</title>
        <authorList>
            <person name="Hosoyama A."/>
            <person name="Uohara A."/>
            <person name="Ohji S."/>
            <person name="Ichikawa N."/>
        </authorList>
    </citation>
    <scope>NUCLEOTIDE SEQUENCE [LARGE SCALE GENOMIC DNA]</scope>
    <source>
        <strain evidence="18 19">NBRC 106136</strain>
    </source>
</reference>
<dbReference type="RefSeq" id="WP_114186599.1">
    <property type="nucleotide sequence ID" value="NZ_BJYU01000039.1"/>
</dbReference>
<keyword evidence="4" id="KW-1003">Cell membrane</keyword>
<comment type="catalytic activity">
    <reaction evidence="1">
        <text>ATP + protein L-histidine = ADP + protein N-phospho-L-histidine.</text>
        <dbReference type="EC" id="2.7.13.3"/>
    </reaction>
</comment>
<evidence type="ECO:0000256" key="8">
    <source>
        <dbReference type="ARBA" id="ARBA00022692"/>
    </source>
</evidence>
<dbReference type="GO" id="GO:0005886">
    <property type="term" value="C:plasma membrane"/>
    <property type="evidence" value="ECO:0007669"/>
    <property type="project" value="UniProtKB-SubCell"/>
</dbReference>
<evidence type="ECO:0000256" key="1">
    <source>
        <dbReference type="ARBA" id="ARBA00000085"/>
    </source>
</evidence>
<evidence type="ECO:0000256" key="14">
    <source>
        <dbReference type="ARBA" id="ARBA00023136"/>
    </source>
</evidence>
<evidence type="ECO:0000256" key="2">
    <source>
        <dbReference type="ARBA" id="ARBA00004429"/>
    </source>
</evidence>
<dbReference type="Gene3D" id="3.30.565.10">
    <property type="entry name" value="Histidine kinase-like ATPase, C-terminal domain"/>
    <property type="match status" value="1"/>
</dbReference>
<dbReference type="PRINTS" id="PR00344">
    <property type="entry name" value="BCTRLSENSOR"/>
</dbReference>
<evidence type="ECO:0000256" key="13">
    <source>
        <dbReference type="ARBA" id="ARBA00023012"/>
    </source>
</evidence>
<dbReference type="SMART" id="SM00388">
    <property type="entry name" value="HisKA"/>
    <property type="match status" value="1"/>
</dbReference>
<dbReference type="InterPro" id="IPR036890">
    <property type="entry name" value="HATPase_C_sf"/>
</dbReference>
<dbReference type="InterPro" id="IPR004358">
    <property type="entry name" value="Sig_transdc_His_kin-like_C"/>
</dbReference>
<name>A0A512BTK8_9HYPH</name>
<evidence type="ECO:0000256" key="10">
    <source>
        <dbReference type="ARBA" id="ARBA00022777"/>
    </source>
</evidence>
<dbReference type="GO" id="GO:0005524">
    <property type="term" value="F:ATP binding"/>
    <property type="evidence" value="ECO:0007669"/>
    <property type="project" value="UniProtKB-KW"/>
</dbReference>
<dbReference type="Pfam" id="PF00672">
    <property type="entry name" value="HAMP"/>
    <property type="match status" value="1"/>
</dbReference>
<dbReference type="PROSITE" id="PS50885">
    <property type="entry name" value="HAMP"/>
    <property type="match status" value="1"/>
</dbReference>
<proteinExistence type="predicted"/>
<keyword evidence="7" id="KW-0808">Transferase</keyword>
<dbReference type="SMART" id="SM00387">
    <property type="entry name" value="HATPase_c"/>
    <property type="match status" value="1"/>
</dbReference>
<evidence type="ECO:0000259" key="17">
    <source>
        <dbReference type="PROSITE" id="PS50885"/>
    </source>
</evidence>
<dbReference type="InterPro" id="IPR005467">
    <property type="entry name" value="His_kinase_dom"/>
</dbReference>
<dbReference type="SUPFAM" id="SSF47384">
    <property type="entry name" value="Homodimeric domain of signal transducing histidine kinase"/>
    <property type="match status" value="1"/>
</dbReference>
<feature type="transmembrane region" description="Helical" evidence="15">
    <location>
        <begin position="176"/>
        <end position="196"/>
    </location>
</feature>
<dbReference type="CDD" id="cd00075">
    <property type="entry name" value="HATPase"/>
    <property type="match status" value="1"/>
</dbReference>
<dbReference type="PANTHER" id="PTHR44936">
    <property type="entry name" value="SENSOR PROTEIN CREC"/>
    <property type="match status" value="1"/>
</dbReference>
<dbReference type="InterPro" id="IPR003661">
    <property type="entry name" value="HisK_dim/P_dom"/>
</dbReference>
<keyword evidence="12 15" id="KW-1133">Transmembrane helix</keyword>
<evidence type="ECO:0000259" key="16">
    <source>
        <dbReference type="PROSITE" id="PS50109"/>
    </source>
</evidence>
<evidence type="ECO:0000256" key="6">
    <source>
        <dbReference type="ARBA" id="ARBA00022553"/>
    </source>
</evidence>
<evidence type="ECO:0000256" key="12">
    <source>
        <dbReference type="ARBA" id="ARBA00022989"/>
    </source>
</evidence>
<comment type="subcellular location">
    <subcellularLocation>
        <location evidence="2">Cell inner membrane</location>
        <topology evidence="2">Multi-pass membrane protein</topology>
    </subcellularLocation>
</comment>
<dbReference type="InterPro" id="IPR050980">
    <property type="entry name" value="2C_sensor_his_kinase"/>
</dbReference>
<keyword evidence="6" id="KW-0597">Phosphoprotein</keyword>
<organism evidence="18 19">
    <name type="scientific">Microvirga aerophila</name>
    <dbReference type="NCBI Taxonomy" id="670291"/>
    <lineage>
        <taxon>Bacteria</taxon>
        <taxon>Pseudomonadati</taxon>
        <taxon>Pseudomonadota</taxon>
        <taxon>Alphaproteobacteria</taxon>
        <taxon>Hyphomicrobiales</taxon>
        <taxon>Methylobacteriaceae</taxon>
        <taxon>Microvirga</taxon>
    </lineage>
</organism>
<evidence type="ECO:0000313" key="18">
    <source>
        <dbReference type="EMBL" id="GEO15319.1"/>
    </source>
</evidence>
<dbReference type="InterPro" id="IPR036097">
    <property type="entry name" value="HisK_dim/P_sf"/>
</dbReference>
<dbReference type="Gene3D" id="1.10.287.130">
    <property type="match status" value="1"/>
</dbReference>
<evidence type="ECO:0000256" key="4">
    <source>
        <dbReference type="ARBA" id="ARBA00022475"/>
    </source>
</evidence>
<evidence type="ECO:0000256" key="15">
    <source>
        <dbReference type="SAM" id="Phobius"/>
    </source>
</evidence>
<dbReference type="Proteomes" id="UP000321085">
    <property type="component" value="Unassembled WGS sequence"/>
</dbReference>
<keyword evidence="9" id="KW-0547">Nucleotide-binding</keyword>
<protein>
    <recommendedName>
        <fullName evidence="3">histidine kinase</fullName>
        <ecNumber evidence="3">2.7.13.3</ecNumber>
    </recommendedName>
</protein>
<sequence length="452" mass="51158">MKLNRALKRSPVDWVLRRLGKGLPKGLYARSLIIIIAPVVLLQSIVAYVFMERHWQLVTRRLSSAVTADVAALIDIYENYPQDRDATKLSRIASERLQLDVDILHDTDLPPPGPKPFFSILDEALSDELRRQVDRPYWMDTVGRSNYVEIRIKLDQNQVMRVLARRSQTYASNSHIFLVWMGGSSFVLLGIAILFLRNQIRPILHLSEAAEALGKGREIEFRPRGAREVRQAGHAFLEMKRRIERNMEQRTTMLNGVSHDLRTILTRFKLSLVFLDQTAEVEDLKRDVDEMSRMLEGYLAFARGDMGEHAVETDLRLLLEEVQSDAERQGHAMSLDVVGDPIITVRPDAFRRLLFNLVANAARHGDRIEISANHETRWLVLNVDDDGPGIPAEMREEVFKPFVRLDEARNQDEGGSGLGLAIARDIARSHGGDITLGDSPLGGLRATVRLPA</sequence>
<evidence type="ECO:0000256" key="11">
    <source>
        <dbReference type="ARBA" id="ARBA00022840"/>
    </source>
</evidence>
<keyword evidence="5" id="KW-0997">Cell inner membrane</keyword>
<dbReference type="AlphaFoldDB" id="A0A512BTK8"/>
<dbReference type="CDD" id="cd00082">
    <property type="entry name" value="HisKA"/>
    <property type="match status" value="1"/>
</dbReference>
<keyword evidence="8 15" id="KW-0812">Transmembrane</keyword>
<keyword evidence="14 15" id="KW-0472">Membrane</keyword>
<dbReference type="EC" id="2.7.13.3" evidence="3"/>
<keyword evidence="10 18" id="KW-0418">Kinase</keyword>
<feature type="transmembrane region" description="Helical" evidence="15">
    <location>
        <begin position="27"/>
        <end position="51"/>
    </location>
</feature>
<feature type="domain" description="Histidine kinase" evidence="16">
    <location>
        <begin position="256"/>
        <end position="452"/>
    </location>
</feature>
<accession>A0A512BTK8</accession>
<dbReference type="GO" id="GO:0000155">
    <property type="term" value="F:phosphorelay sensor kinase activity"/>
    <property type="evidence" value="ECO:0007669"/>
    <property type="project" value="InterPro"/>
</dbReference>
<evidence type="ECO:0000256" key="3">
    <source>
        <dbReference type="ARBA" id="ARBA00012438"/>
    </source>
</evidence>
<feature type="domain" description="HAMP" evidence="17">
    <location>
        <begin position="197"/>
        <end position="248"/>
    </location>
</feature>
<evidence type="ECO:0000256" key="9">
    <source>
        <dbReference type="ARBA" id="ARBA00022741"/>
    </source>
</evidence>
<dbReference type="InterPro" id="IPR003594">
    <property type="entry name" value="HATPase_dom"/>
</dbReference>
<dbReference type="PANTHER" id="PTHR44936:SF5">
    <property type="entry name" value="SENSOR HISTIDINE KINASE ENVZ"/>
    <property type="match status" value="1"/>
</dbReference>